<gene>
    <name evidence="2" type="ORF">GCM10010339_58880</name>
</gene>
<evidence type="ECO:0000313" key="3">
    <source>
        <dbReference type="Proteomes" id="UP000655443"/>
    </source>
</evidence>
<reference evidence="2" key="1">
    <citation type="journal article" date="2014" name="Int. J. Syst. Evol. Microbiol.">
        <title>Complete genome sequence of Corynebacterium casei LMG S-19264T (=DSM 44701T), isolated from a smear-ripened cheese.</title>
        <authorList>
            <consortium name="US DOE Joint Genome Institute (JGI-PGF)"/>
            <person name="Walter F."/>
            <person name="Albersmeier A."/>
            <person name="Kalinowski J."/>
            <person name="Ruckert C."/>
        </authorList>
    </citation>
    <scope>NUCLEOTIDE SEQUENCE</scope>
    <source>
        <strain evidence="2">JCM 4714</strain>
    </source>
</reference>
<evidence type="ECO:0000256" key="1">
    <source>
        <dbReference type="SAM" id="MobiDB-lite"/>
    </source>
</evidence>
<dbReference type="AlphaFoldDB" id="A0A918YN56"/>
<feature type="region of interest" description="Disordered" evidence="1">
    <location>
        <begin position="40"/>
        <end position="89"/>
    </location>
</feature>
<comment type="caution">
    <text evidence="2">The sequence shown here is derived from an EMBL/GenBank/DDBJ whole genome shotgun (WGS) entry which is preliminary data.</text>
</comment>
<name>A0A918YN56_9ACTN</name>
<feature type="compositionally biased region" description="Low complexity" evidence="1">
    <location>
        <begin position="69"/>
        <end position="79"/>
    </location>
</feature>
<accession>A0A918YN56</accession>
<dbReference type="EMBL" id="BMVG01000018">
    <property type="protein sequence ID" value="GHE08810.1"/>
    <property type="molecule type" value="Genomic_DNA"/>
</dbReference>
<proteinExistence type="predicted"/>
<sequence length="89" mass="8508">MGGEGCGQVAVDGDVGAVAGRDERAVGGYGGQFQAPPGIGEAAAGVGDGQLALGGPATQLGQVQDDRPGAPGDDPAVAPLKRRTASGPR</sequence>
<feature type="compositionally biased region" description="Basic residues" evidence="1">
    <location>
        <begin position="80"/>
        <end position="89"/>
    </location>
</feature>
<dbReference type="Proteomes" id="UP000655443">
    <property type="component" value="Unassembled WGS sequence"/>
</dbReference>
<keyword evidence="3" id="KW-1185">Reference proteome</keyword>
<organism evidence="2 3">
    <name type="scientific">Streptomyces alanosinicus</name>
    <dbReference type="NCBI Taxonomy" id="68171"/>
    <lineage>
        <taxon>Bacteria</taxon>
        <taxon>Bacillati</taxon>
        <taxon>Actinomycetota</taxon>
        <taxon>Actinomycetes</taxon>
        <taxon>Kitasatosporales</taxon>
        <taxon>Streptomycetaceae</taxon>
        <taxon>Streptomyces</taxon>
    </lineage>
</organism>
<evidence type="ECO:0000313" key="2">
    <source>
        <dbReference type="EMBL" id="GHE08810.1"/>
    </source>
</evidence>
<reference evidence="2" key="2">
    <citation type="submission" date="2020-09" db="EMBL/GenBank/DDBJ databases">
        <authorList>
            <person name="Sun Q."/>
            <person name="Ohkuma M."/>
        </authorList>
    </citation>
    <scope>NUCLEOTIDE SEQUENCE</scope>
    <source>
        <strain evidence="2">JCM 4714</strain>
    </source>
</reference>
<protein>
    <submittedName>
        <fullName evidence="2">Uncharacterized protein</fullName>
    </submittedName>
</protein>